<gene>
    <name evidence="2" type="ORF">CLV71_12397</name>
</gene>
<feature type="region of interest" description="Disordered" evidence="1">
    <location>
        <begin position="1"/>
        <end position="63"/>
    </location>
</feature>
<evidence type="ECO:0000256" key="1">
    <source>
        <dbReference type="SAM" id="MobiDB-lite"/>
    </source>
</evidence>
<dbReference type="EMBL" id="SOCP01000023">
    <property type="protein sequence ID" value="TDV40387.1"/>
    <property type="molecule type" value="Genomic_DNA"/>
</dbReference>
<dbReference type="Proteomes" id="UP000294927">
    <property type="component" value="Unassembled WGS sequence"/>
</dbReference>
<evidence type="ECO:0000313" key="2">
    <source>
        <dbReference type="EMBL" id="TDV40387.1"/>
    </source>
</evidence>
<comment type="caution">
    <text evidence="2">The sequence shown here is derived from an EMBL/GenBank/DDBJ whole genome shotgun (WGS) entry which is preliminary data.</text>
</comment>
<sequence length="158" mass="16733">MTVPDGAQLSEDGKYWWDGSDWQPVPEDGGGSTEVGQLSEDGKWKWDGSQWQPADEEGGDGLHEALSSQGIDIAPENADAGYVQQMYDHLSDWYDSLDDVSKAVVDALSQEGADTLLADPTVGVVNADDPLVTAFAATDKTLGESLQATGEALEQASA</sequence>
<dbReference type="RefSeq" id="WP_133908334.1">
    <property type="nucleotide sequence ID" value="NZ_SOCP01000023.1"/>
</dbReference>
<evidence type="ECO:0000313" key="3">
    <source>
        <dbReference type="Proteomes" id="UP000294927"/>
    </source>
</evidence>
<organism evidence="2 3">
    <name type="scientific">Actinophytocola oryzae</name>
    <dbReference type="NCBI Taxonomy" id="502181"/>
    <lineage>
        <taxon>Bacteria</taxon>
        <taxon>Bacillati</taxon>
        <taxon>Actinomycetota</taxon>
        <taxon>Actinomycetes</taxon>
        <taxon>Pseudonocardiales</taxon>
        <taxon>Pseudonocardiaceae</taxon>
    </lineage>
</organism>
<keyword evidence="3" id="KW-1185">Reference proteome</keyword>
<name>A0A4R7UWF4_9PSEU</name>
<proteinExistence type="predicted"/>
<dbReference type="AlphaFoldDB" id="A0A4R7UWF4"/>
<accession>A0A4R7UWF4</accession>
<protein>
    <submittedName>
        <fullName evidence="2">Uncharacterized protein</fullName>
    </submittedName>
</protein>
<reference evidence="2 3" key="1">
    <citation type="submission" date="2019-03" db="EMBL/GenBank/DDBJ databases">
        <title>Genomic Encyclopedia of Archaeal and Bacterial Type Strains, Phase II (KMG-II): from individual species to whole genera.</title>
        <authorList>
            <person name="Goeker M."/>
        </authorList>
    </citation>
    <scope>NUCLEOTIDE SEQUENCE [LARGE SCALE GENOMIC DNA]</scope>
    <source>
        <strain evidence="2 3">DSM 45499</strain>
    </source>
</reference>
<dbReference type="OrthoDB" id="157944at2070"/>